<gene>
    <name evidence="1" type="ORF">N0F65_011678</name>
</gene>
<organism evidence="1 2">
    <name type="scientific">Lagenidium giganteum</name>
    <dbReference type="NCBI Taxonomy" id="4803"/>
    <lineage>
        <taxon>Eukaryota</taxon>
        <taxon>Sar</taxon>
        <taxon>Stramenopiles</taxon>
        <taxon>Oomycota</taxon>
        <taxon>Peronosporomycetes</taxon>
        <taxon>Pythiales</taxon>
        <taxon>Pythiaceae</taxon>
    </lineage>
</organism>
<evidence type="ECO:0008006" key="3">
    <source>
        <dbReference type="Google" id="ProtNLM"/>
    </source>
</evidence>
<dbReference type="AlphaFoldDB" id="A0AAV2ZD10"/>
<proteinExistence type="predicted"/>
<name>A0AAV2ZD10_9STRA</name>
<dbReference type="EMBL" id="DAKRPA010000021">
    <property type="protein sequence ID" value="DBA03319.1"/>
    <property type="molecule type" value="Genomic_DNA"/>
</dbReference>
<dbReference type="PANTHER" id="PTHR23020:SF41">
    <property type="entry name" value="AMINOGLYCOSIDE PHOSPHOTRANSFERASE DOMAIN-CONTAINING PROTEIN"/>
    <property type="match status" value="1"/>
</dbReference>
<protein>
    <recommendedName>
        <fullName evidence="3">CHK kinase-like domain-containing protein</fullName>
    </recommendedName>
</protein>
<dbReference type="Gene3D" id="3.90.1200.10">
    <property type="match status" value="1"/>
</dbReference>
<dbReference type="InterPro" id="IPR011009">
    <property type="entry name" value="Kinase-like_dom_sf"/>
</dbReference>
<dbReference type="SUPFAM" id="SSF56112">
    <property type="entry name" value="Protein kinase-like (PK-like)"/>
    <property type="match status" value="1"/>
</dbReference>
<dbReference type="PANTHER" id="PTHR23020">
    <property type="entry name" value="UNCHARACTERIZED NUCLEAR HORMONE RECEPTOR-RELATED"/>
    <property type="match status" value="1"/>
</dbReference>
<dbReference type="InterPro" id="IPR004119">
    <property type="entry name" value="EcKL"/>
</dbReference>
<dbReference type="Proteomes" id="UP001146120">
    <property type="component" value="Unassembled WGS sequence"/>
</dbReference>
<dbReference type="Pfam" id="PF02958">
    <property type="entry name" value="EcKL"/>
    <property type="match status" value="1"/>
</dbReference>
<evidence type="ECO:0000313" key="2">
    <source>
        <dbReference type="Proteomes" id="UP001146120"/>
    </source>
</evidence>
<accession>A0AAV2ZD10</accession>
<keyword evidence="2" id="KW-1185">Reference proteome</keyword>
<evidence type="ECO:0000313" key="1">
    <source>
        <dbReference type="EMBL" id="DBA03319.1"/>
    </source>
</evidence>
<dbReference type="InterPro" id="IPR052961">
    <property type="entry name" value="Oxido-Kinase-like_Enzymes"/>
</dbReference>
<reference evidence="1" key="2">
    <citation type="journal article" date="2023" name="Microbiol Resour">
        <title>Decontamination and Annotation of the Draft Genome Sequence of the Oomycete Lagenidium giganteum ARSEF 373.</title>
        <authorList>
            <person name="Morgan W.R."/>
            <person name="Tartar A."/>
        </authorList>
    </citation>
    <scope>NUCLEOTIDE SEQUENCE</scope>
    <source>
        <strain evidence="1">ARSEF 373</strain>
    </source>
</reference>
<sequence length="387" mass="43319">MSTTEIAAAPASPGELTTEFLTHVLRSHQQAYSPAEKTVLEVKEFTWKPLDVGVISEVVGIQALVAVGSATEDKQYVAKFLRPEFPFEKMFVVESNFYTHFCGQTASLMPFQLPTCVYTSKSLIILERVGAIKTIKCVDGCPEEKIEDIVAKMAQMHARFRDSQLSSLASPAGIGAELSGEAKREQFPSAWQPFLDDVVLESSDKVRLAAICERLSAKPQTLEGLHEKVATGPKAFIHGDFHVANMLFPTQQSEKNDSSSFWLLDWATCGEGNAMRDLAFFFIVSVHSTHRRKLEAACLKIYSDTAAKEGWNNYSLAQWQQFYRMCVWNQLAILIVYDSLTKHLVANAKSDKLKTELDHHFREVNYRACLAALDNFRDEDFAALSSL</sequence>
<comment type="caution">
    <text evidence="1">The sequence shown here is derived from an EMBL/GenBank/DDBJ whole genome shotgun (WGS) entry which is preliminary data.</text>
</comment>
<reference evidence="1" key="1">
    <citation type="submission" date="2022-11" db="EMBL/GenBank/DDBJ databases">
        <authorList>
            <person name="Morgan W.R."/>
            <person name="Tartar A."/>
        </authorList>
    </citation>
    <scope>NUCLEOTIDE SEQUENCE</scope>
    <source>
        <strain evidence="1">ARSEF 373</strain>
    </source>
</reference>